<keyword evidence="3" id="KW-1185">Reference proteome</keyword>
<feature type="compositionally biased region" description="Basic and acidic residues" evidence="1">
    <location>
        <begin position="126"/>
        <end position="135"/>
    </location>
</feature>
<dbReference type="Proteomes" id="UP001218188">
    <property type="component" value="Unassembled WGS sequence"/>
</dbReference>
<reference evidence="2" key="1">
    <citation type="submission" date="2023-03" db="EMBL/GenBank/DDBJ databases">
        <title>Massive genome expansion in bonnet fungi (Mycena s.s.) driven by repeated elements and novel gene families across ecological guilds.</title>
        <authorList>
            <consortium name="Lawrence Berkeley National Laboratory"/>
            <person name="Harder C.B."/>
            <person name="Miyauchi S."/>
            <person name="Viragh M."/>
            <person name="Kuo A."/>
            <person name="Thoen E."/>
            <person name="Andreopoulos B."/>
            <person name="Lu D."/>
            <person name="Skrede I."/>
            <person name="Drula E."/>
            <person name="Henrissat B."/>
            <person name="Morin E."/>
            <person name="Kohler A."/>
            <person name="Barry K."/>
            <person name="LaButti K."/>
            <person name="Morin E."/>
            <person name="Salamov A."/>
            <person name="Lipzen A."/>
            <person name="Mereny Z."/>
            <person name="Hegedus B."/>
            <person name="Baldrian P."/>
            <person name="Stursova M."/>
            <person name="Weitz H."/>
            <person name="Taylor A."/>
            <person name="Grigoriev I.V."/>
            <person name="Nagy L.G."/>
            <person name="Martin F."/>
            <person name="Kauserud H."/>
        </authorList>
    </citation>
    <scope>NUCLEOTIDE SEQUENCE</scope>
    <source>
        <strain evidence="2">CBHHK200</strain>
    </source>
</reference>
<proteinExistence type="predicted"/>
<evidence type="ECO:0000256" key="1">
    <source>
        <dbReference type="SAM" id="MobiDB-lite"/>
    </source>
</evidence>
<dbReference type="EMBL" id="JARJCM010000152">
    <property type="protein sequence ID" value="KAJ7025500.1"/>
    <property type="molecule type" value="Genomic_DNA"/>
</dbReference>
<dbReference type="AlphaFoldDB" id="A0AAD6SDJ0"/>
<evidence type="ECO:0000313" key="3">
    <source>
        <dbReference type="Proteomes" id="UP001218188"/>
    </source>
</evidence>
<feature type="region of interest" description="Disordered" evidence="1">
    <location>
        <begin position="126"/>
        <end position="165"/>
    </location>
</feature>
<sequence>MPSPAPLRLQESEEYAIRSLHKTIRATRYEDPVDQDAFLVASARSVVASFAEFSDIGECVFTIRVALVANNLRLKTPPDAILGPITDFAGEIVRFRQTIRDRKNVQREQVCAEQGAAARAARREALESAARHELNKSAADTVSIPSDDEEPAEPPHPSPLRVKAMPPPSPVLVRLIALLSPLQELDAMMFSLRLSSPCAPPPSPWSQSRSLPDLVPIVKPQPHARGANGRGPRAPTMSGPTFVRGRNPTPKPLNGQMPTPLPTPTSNVAVLAPRPLNRGSRPRLNYVDDWLVSKPSSTGYRAHKRSLLGSFSRSKIPARKPKAKFVVSSLRSAFGLTSFAGDLNDASFVPQPPISSPTARCARSTK</sequence>
<name>A0AAD6SDJ0_9AGAR</name>
<accession>A0AAD6SDJ0</accession>
<feature type="region of interest" description="Disordered" evidence="1">
    <location>
        <begin position="222"/>
        <end position="245"/>
    </location>
</feature>
<gene>
    <name evidence="2" type="ORF">C8F04DRAFT_1299890</name>
</gene>
<evidence type="ECO:0000313" key="2">
    <source>
        <dbReference type="EMBL" id="KAJ7025500.1"/>
    </source>
</evidence>
<organism evidence="2 3">
    <name type="scientific">Mycena alexandri</name>
    <dbReference type="NCBI Taxonomy" id="1745969"/>
    <lineage>
        <taxon>Eukaryota</taxon>
        <taxon>Fungi</taxon>
        <taxon>Dikarya</taxon>
        <taxon>Basidiomycota</taxon>
        <taxon>Agaricomycotina</taxon>
        <taxon>Agaricomycetes</taxon>
        <taxon>Agaricomycetidae</taxon>
        <taxon>Agaricales</taxon>
        <taxon>Marasmiineae</taxon>
        <taxon>Mycenaceae</taxon>
        <taxon>Mycena</taxon>
    </lineage>
</organism>
<protein>
    <submittedName>
        <fullName evidence="2">Uncharacterized protein</fullName>
    </submittedName>
</protein>
<comment type="caution">
    <text evidence="2">The sequence shown here is derived from an EMBL/GenBank/DDBJ whole genome shotgun (WGS) entry which is preliminary data.</text>
</comment>